<organism evidence="3">
    <name type="scientific">Ajellomyces capsulatus (strain H88)</name>
    <name type="common">Darling's disease fungus</name>
    <name type="synonym">Histoplasma capsulatum</name>
    <dbReference type="NCBI Taxonomy" id="544711"/>
    <lineage>
        <taxon>Eukaryota</taxon>
        <taxon>Fungi</taxon>
        <taxon>Dikarya</taxon>
        <taxon>Ascomycota</taxon>
        <taxon>Pezizomycotina</taxon>
        <taxon>Eurotiomycetes</taxon>
        <taxon>Eurotiomycetidae</taxon>
        <taxon>Onygenales</taxon>
        <taxon>Ajellomycetaceae</taxon>
        <taxon>Histoplasma</taxon>
    </lineage>
</organism>
<feature type="region of interest" description="Disordered" evidence="1">
    <location>
        <begin position="28"/>
        <end position="49"/>
    </location>
</feature>
<proteinExistence type="predicted"/>
<evidence type="ECO:0000313" key="3">
    <source>
        <dbReference type="Proteomes" id="UP000008142"/>
    </source>
</evidence>
<dbReference type="HOGENOM" id="CLU_1094013_0_0_1"/>
<dbReference type="EMBL" id="DS990636">
    <property type="protein sequence ID" value="EGC41187.1"/>
    <property type="molecule type" value="Genomic_DNA"/>
</dbReference>
<reference evidence="3" key="1">
    <citation type="submission" date="2008-07" db="EMBL/GenBank/DDBJ databases">
        <title>Annotation of Ajellomyces capsulatus strain H88.</title>
        <authorList>
            <person name="Champion M."/>
            <person name="Cuomo C."/>
            <person name="Ma L.-J."/>
            <person name="Henn M.R."/>
            <person name="Sil A."/>
            <person name="Goldman B."/>
            <person name="Young S.K."/>
            <person name="Kodira C.D."/>
            <person name="Zeng Q."/>
            <person name="Koehrsen M."/>
            <person name="Alvarado L."/>
            <person name="Berlin A."/>
            <person name="Borenstein D."/>
            <person name="Chen Z."/>
            <person name="Engels R."/>
            <person name="Freedman E."/>
            <person name="Gellesch M."/>
            <person name="Goldberg J."/>
            <person name="Griggs A."/>
            <person name="Gujja S."/>
            <person name="Heiman D."/>
            <person name="Hepburn T."/>
            <person name="Howarth C."/>
            <person name="Jen D."/>
            <person name="Larson L."/>
            <person name="Lewis B."/>
            <person name="Mehta T."/>
            <person name="Park D."/>
            <person name="Pearson M."/>
            <person name="Roberts A."/>
            <person name="Saif S."/>
            <person name="Shea T."/>
            <person name="Shenoy N."/>
            <person name="Sisk P."/>
            <person name="Stolte C."/>
            <person name="Sykes S."/>
            <person name="Walk T."/>
            <person name="White J."/>
            <person name="Yandava C."/>
            <person name="Klein B."/>
            <person name="McEwen J.G."/>
            <person name="Puccia R."/>
            <person name="Goldman G.H."/>
            <person name="Felipe M.S."/>
            <person name="Nino-Vega G."/>
            <person name="San-Blas G."/>
            <person name="Taylor J."/>
            <person name="Mendoza L."/>
            <person name="Galagan J."/>
            <person name="Nusbaum C."/>
            <person name="Birren B."/>
        </authorList>
    </citation>
    <scope>NUCLEOTIDE SEQUENCE [LARGE SCALE GENOMIC DNA]</scope>
    <source>
        <strain evidence="3">H88</strain>
    </source>
</reference>
<gene>
    <name evidence="2" type="ORF">HCEG_00549</name>
</gene>
<evidence type="ECO:0000313" key="2">
    <source>
        <dbReference type="EMBL" id="EGC41187.1"/>
    </source>
</evidence>
<dbReference type="AlphaFoldDB" id="F0U4T3"/>
<dbReference type="Proteomes" id="UP000008142">
    <property type="component" value="Unassembled WGS sequence"/>
</dbReference>
<protein>
    <submittedName>
        <fullName evidence="2">Predicted protein</fullName>
    </submittedName>
</protein>
<name>F0U4T3_AJEC8</name>
<evidence type="ECO:0000256" key="1">
    <source>
        <dbReference type="SAM" id="MobiDB-lite"/>
    </source>
</evidence>
<accession>F0U4T3</accession>
<dbReference type="VEuPathDB" id="FungiDB:I7I53_08010"/>
<sequence length="254" mass="28162">MAMGFLWNRIRLLKTYVQYSAHIDLGSSRKSGVPTTVETSASSAEPQEGQNEIIVKGHGEQGFSYKVEPLICGQLIGHGRRPQQEQCPNSDSFLSRTPGIDFGGQGQRPSFSSKFPLVLHLNSPVPGPGAPKGFKPLSALTMLGAWRGELEQIIIKGLHRRCKFLHPSNKCQMSEQLPISCLIFSSLNNRSENADEVNFLPGRHMWSLHHQRPCQSKNSPFQLIDGWTFPWTKILVLITSLAFIRDTKGSGDPG</sequence>